<dbReference type="RefSeq" id="WP_158153604.1">
    <property type="nucleotide sequence ID" value="NZ_CP056030.1"/>
</dbReference>
<evidence type="ECO:0000259" key="1">
    <source>
        <dbReference type="Pfam" id="PF09413"/>
    </source>
</evidence>
<dbReference type="Proteomes" id="UP000509568">
    <property type="component" value="Chromosome"/>
</dbReference>
<gene>
    <name evidence="2" type="ORF">HWQ56_04685</name>
</gene>
<keyword evidence="3" id="KW-1185">Reference proteome</keyword>
<accession>A0A7D5D501</accession>
<dbReference type="KEGG" id="pez:HWQ56_04685"/>
<name>A0A7D5D501_9PSED</name>
<feature type="domain" description="DUF2007" evidence="1">
    <location>
        <begin position="1"/>
        <end position="65"/>
    </location>
</feature>
<evidence type="ECO:0000313" key="3">
    <source>
        <dbReference type="Proteomes" id="UP000509568"/>
    </source>
</evidence>
<sequence length="86" mass="9037">MQRIYDPESLLEAEMLIGMLDSEGVAAHLVGRDLVGGIGDLPAIGLLGLTVANDQADYARQLIAAYNAALPLPGEEPESFQGVLVC</sequence>
<reference evidence="2 3" key="1">
    <citation type="submission" date="2020-06" db="EMBL/GenBank/DDBJ databases">
        <title>Pseudomonas eucalypticola sp. nov., an endophyte of Eucalyptus dunnii leaves with biocontrol ability of eucalyptus leaf blight.</title>
        <authorList>
            <person name="Liu Y."/>
            <person name="Song Z."/>
            <person name="Zeng H."/>
            <person name="Lu M."/>
            <person name="Wang X."/>
            <person name="Lian X."/>
            <person name="Zhang Q."/>
        </authorList>
    </citation>
    <scope>NUCLEOTIDE SEQUENCE [LARGE SCALE GENOMIC DNA]</scope>
    <source>
        <strain evidence="2 3">NP-1</strain>
    </source>
</reference>
<dbReference type="Pfam" id="PF09413">
    <property type="entry name" value="DUF2007"/>
    <property type="match status" value="1"/>
</dbReference>
<organism evidence="2 3">
    <name type="scientific">Pseudomonas eucalypticola</name>
    <dbReference type="NCBI Taxonomy" id="2599595"/>
    <lineage>
        <taxon>Bacteria</taxon>
        <taxon>Pseudomonadati</taxon>
        <taxon>Pseudomonadota</taxon>
        <taxon>Gammaproteobacteria</taxon>
        <taxon>Pseudomonadales</taxon>
        <taxon>Pseudomonadaceae</taxon>
        <taxon>Pseudomonas</taxon>
    </lineage>
</organism>
<protein>
    <submittedName>
        <fullName evidence="2">DUF2007 domain-containing protein</fullName>
    </submittedName>
</protein>
<evidence type="ECO:0000313" key="2">
    <source>
        <dbReference type="EMBL" id="QKZ03120.1"/>
    </source>
</evidence>
<dbReference type="AlphaFoldDB" id="A0A7D5D501"/>
<proteinExistence type="predicted"/>
<dbReference type="InterPro" id="IPR018551">
    <property type="entry name" value="DUF2007"/>
</dbReference>
<dbReference type="EMBL" id="CP056030">
    <property type="protein sequence ID" value="QKZ03120.1"/>
    <property type="molecule type" value="Genomic_DNA"/>
</dbReference>